<reference evidence="1 2" key="1">
    <citation type="journal article" date="2018" name="Sci. Adv.">
        <title>Multi-heme cytochromes provide a pathway for survival in energy-limited environments.</title>
        <authorList>
            <person name="Deng X."/>
            <person name="Dohmae N."/>
            <person name="Nealson K.H."/>
            <person name="Hashimoto K."/>
            <person name="Okamoto A."/>
        </authorList>
    </citation>
    <scope>NUCLEOTIDE SEQUENCE [LARGE SCALE GENOMIC DNA]</scope>
    <source>
        <strain evidence="1 2">IS5</strain>
    </source>
</reference>
<protein>
    <submittedName>
        <fullName evidence="1">Uncharacterized protein</fullName>
    </submittedName>
</protein>
<keyword evidence="2" id="KW-1185">Reference proteome</keyword>
<proteinExistence type="predicted"/>
<accession>A0A2Z6B0V2</accession>
<organism evidence="1 2">
    <name type="scientific">Desulfovibrio ferrophilus</name>
    <dbReference type="NCBI Taxonomy" id="241368"/>
    <lineage>
        <taxon>Bacteria</taxon>
        <taxon>Pseudomonadati</taxon>
        <taxon>Thermodesulfobacteriota</taxon>
        <taxon>Desulfovibrionia</taxon>
        <taxon>Desulfovibrionales</taxon>
        <taxon>Desulfovibrionaceae</taxon>
        <taxon>Desulfovibrio</taxon>
    </lineage>
</organism>
<dbReference type="Proteomes" id="UP000269883">
    <property type="component" value="Chromosome"/>
</dbReference>
<evidence type="ECO:0000313" key="1">
    <source>
        <dbReference type="EMBL" id="BBD09060.1"/>
    </source>
</evidence>
<dbReference type="EMBL" id="AP017378">
    <property type="protein sequence ID" value="BBD09060.1"/>
    <property type="molecule type" value="Genomic_DNA"/>
</dbReference>
<dbReference type="AlphaFoldDB" id="A0A2Z6B0V2"/>
<sequence>MRVSSMLPSGHGDVLLLSKSDALNNWINVKTWVCRCRVWPCAMIVKGAGDSAVYKRDSDGDLR</sequence>
<dbReference type="KEGG" id="dfl:DFE_2334"/>
<name>A0A2Z6B0V2_9BACT</name>
<gene>
    <name evidence="1" type="ORF">DFE_2334</name>
</gene>
<evidence type="ECO:0000313" key="2">
    <source>
        <dbReference type="Proteomes" id="UP000269883"/>
    </source>
</evidence>